<organism evidence="1 2">
    <name type="scientific">Helianthus annuus</name>
    <name type="common">Common sunflower</name>
    <dbReference type="NCBI Taxonomy" id="4232"/>
    <lineage>
        <taxon>Eukaryota</taxon>
        <taxon>Viridiplantae</taxon>
        <taxon>Streptophyta</taxon>
        <taxon>Embryophyta</taxon>
        <taxon>Tracheophyta</taxon>
        <taxon>Spermatophyta</taxon>
        <taxon>Magnoliopsida</taxon>
        <taxon>eudicotyledons</taxon>
        <taxon>Gunneridae</taxon>
        <taxon>Pentapetalae</taxon>
        <taxon>asterids</taxon>
        <taxon>campanulids</taxon>
        <taxon>Asterales</taxon>
        <taxon>Asteraceae</taxon>
        <taxon>Asteroideae</taxon>
        <taxon>Heliantheae alliance</taxon>
        <taxon>Heliantheae</taxon>
        <taxon>Helianthus</taxon>
    </lineage>
</organism>
<evidence type="ECO:0000313" key="2">
    <source>
        <dbReference type="Proteomes" id="UP000215914"/>
    </source>
</evidence>
<reference evidence="1" key="1">
    <citation type="journal article" date="2017" name="Nature">
        <title>The sunflower genome provides insights into oil metabolism, flowering and Asterid evolution.</title>
        <authorList>
            <person name="Badouin H."/>
            <person name="Gouzy J."/>
            <person name="Grassa C.J."/>
            <person name="Murat F."/>
            <person name="Staton S.E."/>
            <person name="Cottret L."/>
            <person name="Lelandais-Briere C."/>
            <person name="Owens G.L."/>
            <person name="Carrere S."/>
            <person name="Mayjonade B."/>
            <person name="Legrand L."/>
            <person name="Gill N."/>
            <person name="Kane N.C."/>
            <person name="Bowers J.E."/>
            <person name="Hubner S."/>
            <person name="Bellec A."/>
            <person name="Berard A."/>
            <person name="Berges H."/>
            <person name="Blanchet N."/>
            <person name="Boniface M.C."/>
            <person name="Brunel D."/>
            <person name="Catrice O."/>
            <person name="Chaidir N."/>
            <person name="Claudel C."/>
            <person name="Donnadieu C."/>
            <person name="Faraut T."/>
            <person name="Fievet G."/>
            <person name="Helmstetter N."/>
            <person name="King M."/>
            <person name="Knapp S.J."/>
            <person name="Lai Z."/>
            <person name="Le Paslier M.C."/>
            <person name="Lippi Y."/>
            <person name="Lorenzon L."/>
            <person name="Mandel J.R."/>
            <person name="Marage G."/>
            <person name="Marchand G."/>
            <person name="Marquand E."/>
            <person name="Bret-Mestries E."/>
            <person name="Morien E."/>
            <person name="Nambeesan S."/>
            <person name="Nguyen T."/>
            <person name="Pegot-Espagnet P."/>
            <person name="Pouilly N."/>
            <person name="Raftis F."/>
            <person name="Sallet E."/>
            <person name="Schiex T."/>
            <person name="Thomas J."/>
            <person name="Vandecasteele C."/>
            <person name="Vares D."/>
            <person name="Vear F."/>
            <person name="Vautrin S."/>
            <person name="Crespi M."/>
            <person name="Mangin B."/>
            <person name="Burke J.M."/>
            <person name="Salse J."/>
            <person name="Munos S."/>
            <person name="Vincourt P."/>
            <person name="Rieseberg L.H."/>
            <person name="Langlade N.B."/>
        </authorList>
    </citation>
    <scope>NUCLEOTIDE SEQUENCE</scope>
    <source>
        <tissue evidence="1">Leaves</tissue>
    </source>
</reference>
<evidence type="ECO:0000313" key="1">
    <source>
        <dbReference type="EMBL" id="KAF5767367.1"/>
    </source>
</evidence>
<dbReference type="Proteomes" id="UP000215914">
    <property type="component" value="Unassembled WGS sequence"/>
</dbReference>
<dbReference type="EMBL" id="MNCJ02000329">
    <property type="protein sequence ID" value="KAF5767367.1"/>
    <property type="molecule type" value="Genomic_DNA"/>
</dbReference>
<comment type="caution">
    <text evidence="1">The sequence shown here is derived from an EMBL/GenBank/DDBJ whole genome shotgun (WGS) entry which is preliminary data.</text>
</comment>
<gene>
    <name evidence="1" type="ORF">HanXRQr2_Chr14g0623511</name>
</gene>
<dbReference type="InterPro" id="IPR038765">
    <property type="entry name" value="Papain-like_cys_pep_sf"/>
</dbReference>
<sequence length="113" mass="13408">MCREMRAEVEEHIRTMVRYHHDKEFILAPYCVDGHWTLFIIVVKEYILDSLFKEGNKNPSHYRLTSVFERALLPIKPTFDMVNCNQQAETLECGYILLQSMFDFLNVYQIAIS</sequence>
<accession>A0A9K3H4Q0</accession>
<dbReference type="Gramene" id="mRNA:HanXRQr2_Chr14g0623511">
    <property type="protein sequence ID" value="mRNA:HanXRQr2_Chr14g0623511"/>
    <property type="gene ID" value="HanXRQr2_Chr14g0623511"/>
</dbReference>
<dbReference type="Gene3D" id="3.40.395.10">
    <property type="entry name" value="Adenoviral Proteinase, Chain A"/>
    <property type="match status" value="1"/>
</dbReference>
<keyword evidence="2" id="KW-1185">Reference proteome</keyword>
<dbReference type="SUPFAM" id="SSF54001">
    <property type="entry name" value="Cysteine proteinases"/>
    <property type="match status" value="1"/>
</dbReference>
<name>A0A9K3H4Q0_HELAN</name>
<protein>
    <submittedName>
        <fullName evidence="1">Papain-like cysteine peptidase superfamily</fullName>
    </submittedName>
</protein>
<dbReference type="AlphaFoldDB" id="A0A9K3H4Q0"/>
<proteinExistence type="predicted"/>
<reference evidence="1" key="2">
    <citation type="submission" date="2020-06" db="EMBL/GenBank/DDBJ databases">
        <title>Helianthus annuus Genome sequencing and assembly Release 2.</title>
        <authorList>
            <person name="Gouzy J."/>
            <person name="Langlade N."/>
            <person name="Munos S."/>
        </authorList>
    </citation>
    <scope>NUCLEOTIDE SEQUENCE</scope>
    <source>
        <tissue evidence="1">Leaves</tissue>
    </source>
</reference>